<dbReference type="SUPFAM" id="SSF55781">
    <property type="entry name" value="GAF domain-like"/>
    <property type="match status" value="1"/>
</dbReference>
<keyword evidence="12" id="KW-1185">Reference proteome</keyword>
<evidence type="ECO:0000256" key="6">
    <source>
        <dbReference type="ARBA" id="ARBA00022777"/>
    </source>
</evidence>
<keyword evidence="8" id="KW-0902">Two-component regulatory system</keyword>
<dbReference type="Pfam" id="PF00512">
    <property type="entry name" value="HisKA"/>
    <property type="match status" value="1"/>
</dbReference>
<dbReference type="SUPFAM" id="SSF55874">
    <property type="entry name" value="ATPase domain of HSP90 chaperone/DNA topoisomerase II/histidine kinase"/>
    <property type="match status" value="1"/>
</dbReference>
<dbReference type="GO" id="GO:0005524">
    <property type="term" value="F:ATP binding"/>
    <property type="evidence" value="ECO:0007669"/>
    <property type="project" value="UniProtKB-KW"/>
</dbReference>
<name>A0A0W7WJT0_9RHOB</name>
<dbReference type="InterPro" id="IPR003594">
    <property type="entry name" value="HATPase_dom"/>
</dbReference>
<dbReference type="PROSITE" id="PS50109">
    <property type="entry name" value="HIS_KIN"/>
    <property type="match status" value="1"/>
</dbReference>
<evidence type="ECO:0000259" key="10">
    <source>
        <dbReference type="PROSITE" id="PS50109"/>
    </source>
</evidence>
<evidence type="ECO:0000256" key="2">
    <source>
        <dbReference type="ARBA" id="ARBA00012438"/>
    </source>
</evidence>
<keyword evidence="3" id="KW-0597">Phosphoprotein</keyword>
<dbReference type="InterPro" id="IPR004358">
    <property type="entry name" value="Sig_transdc_His_kin-like_C"/>
</dbReference>
<keyword evidence="5" id="KW-0547">Nucleotide-binding</keyword>
<dbReference type="GO" id="GO:0007234">
    <property type="term" value="P:osmosensory signaling via phosphorelay pathway"/>
    <property type="evidence" value="ECO:0007669"/>
    <property type="project" value="TreeGrafter"/>
</dbReference>
<dbReference type="InterPro" id="IPR003661">
    <property type="entry name" value="HisK_dim/P_dom"/>
</dbReference>
<dbReference type="InterPro" id="IPR005467">
    <property type="entry name" value="His_kinase_dom"/>
</dbReference>
<dbReference type="PANTHER" id="PTHR42878:SF7">
    <property type="entry name" value="SENSOR HISTIDINE KINASE GLRK"/>
    <property type="match status" value="1"/>
</dbReference>
<comment type="caution">
    <text evidence="11">The sequence shown here is derived from an EMBL/GenBank/DDBJ whole genome shotgun (WGS) entry which is preliminary data.</text>
</comment>
<dbReference type="SUPFAM" id="SSF47384">
    <property type="entry name" value="Homodimeric domain of signal transducing histidine kinase"/>
    <property type="match status" value="1"/>
</dbReference>
<dbReference type="SMART" id="SM00387">
    <property type="entry name" value="HATPase_c"/>
    <property type="match status" value="1"/>
</dbReference>
<dbReference type="Proteomes" id="UP000054396">
    <property type="component" value="Unassembled WGS sequence"/>
</dbReference>
<dbReference type="PANTHER" id="PTHR42878">
    <property type="entry name" value="TWO-COMPONENT HISTIDINE KINASE"/>
    <property type="match status" value="1"/>
</dbReference>
<evidence type="ECO:0000256" key="5">
    <source>
        <dbReference type="ARBA" id="ARBA00022741"/>
    </source>
</evidence>
<dbReference type="InterPro" id="IPR036097">
    <property type="entry name" value="HisK_dim/P_sf"/>
</dbReference>
<keyword evidence="6 11" id="KW-0418">Kinase</keyword>
<dbReference type="Pfam" id="PF02518">
    <property type="entry name" value="HATPase_c"/>
    <property type="match status" value="1"/>
</dbReference>
<feature type="coiled-coil region" evidence="9">
    <location>
        <begin position="166"/>
        <end position="195"/>
    </location>
</feature>
<protein>
    <recommendedName>
        <fullName evidence="2">histidine kinase</fullName>
        <ecNumber evidence="2">2.7.13.3</ecNumber>
    </recommendedName>
</protein>
<dbReference type="AlphaFoldDB" id="A0A0W7WJT0"/>
<evidence type="ECO:0000256" key="7">
    <source>
        <dbReference type="ARBA" id="ARBA00022840"/>
    </source>
</evidence>
<dbReference type="InterPro" id="IPR029016">
    <property type="entry name" value="GAF-like_dom_sf"/>
</dbReference>
<dbReference type="InterPro" id="IPR003018">
    <property type="entry name" value="GAF"/>
</dbReference>
<dbReference type="Gene3D" id="3.30.450.40">
    <property type="match status" value="1"/>
</dbReference>
<dbReference type="Gene3D" id="3.30.565.10">
    <property type="entry name" value="Histidine kinase-like ATPase, C-terminal domain"/>
    <property type="match status" value="1"/>
</dbReference>
<organism evidence="11 12">
    <name type="scientific">Pseudoponticoccus marisrubri</name>
    <dbReference type="NCBI Taxonomy" id="1685382"/>
    <lineage>
        <taxon>Bacteria</taxon>
        <taxon>Pseudomonadati</taxon>
        <taxon>Pseudomonadota</taxon>
        <taxon>Alphaproteobacteria</taxon>
        <taxon>Rhodobacterales</taxon>
        <taxon>Roseobacteraceae</taxon>
        <taxon>Pseudoponticoccus</taxon>
    </lineage>
</organism>
<comment type="catalytic activity">
    <reaction evidence="1">
        <text>ATP + protein L-histidine = ADP + protein N-phospho-L-histidine.</text>
        <dbReference type="EC" id="2.7.13.3"/>
    </reaction>
</comment>
<proteinExistence type="predicted"/>
<dbReference type="CDD" id="cd00075">
    <property type="entry name" value="HATPase"/>
    <property type="match status" value="1"/>
</dbReference>
<dbReference type="Gene3D" id="1.10.287.130">
    <property type="match status" value="1"/>
</dbReference>
<dbReference type="RefSeq" id="WP_058862161.1">
    <property type="nucleotide sequence ID" value="NZ_LPXO01000005.1"/>
</dbReference>
<dbReference type="STRING" id="1685382.AVJ23_10590"/>
<reference evidence="11 12" key="1">
    <citation type="submission" date="2015-12" db="EMBL/GenBank/DDBJ databases">
        <authorList>
            <person name="Shamseldin A."/>
            <person name="Moawad H."/>
            <person name="Abd El-Rahim W.M."/>
            <person name="Sadowsky M.J."/>
        </authorList>
    </citation>
    <scope>NUCLEOTIDE SEQUENCE [LARGE SCALE GENOMIC DNA]</scope>
    <source>
        <strain evidence="11 12">SJ5A-1</strain>
    </source>
</reference>
<dbReference type="CDD" id="cd00082">
    <property type="entry name" value="HisKA"/>
    <property type="match status" value="1"/>
</dbReference>
<gene>
    <name evidence="11" type="ORF">AVJ23_10590</name>
</gene>
<dbReference type="OrthoDB" id="9795133at2"/>
<dbReference type="EMBL" id="LPXO01000005">
    <property type="protein sequence ID" value="KUF10876.1"/>
    <property type="molecule type" value="Genomic_DNA"/>
</dbReference>
<dbReference type="GO" id="GO:0000156">
    <property type="term" value="F:phosphorelay response regulator activity"/>
    <property type="evidence" value="ECO:0007669"/>
    <property type="project" value="TreeGrafter"/>
</dbReference>
<dbReference type="SMART" id="SM00065">
    <property type="entry name" value="GAF"/>
    <property type="match status" value="1"/>
</dbReference>
<dbReference type="SMART" id="SM00388">
    <property type="entry name" value="HisKA"/>
    <property type="match status" value="1"/>
</dbReference>
<evidence type="ECO:0000256" key="9">
    <source>
        <dbReference type="SAM" id="Coils"/>
    </source>
</evidence>
<keyword evidence="9" id="KW-0175">Coiled coil</keyword>
<evidence type="ECO:0000256" key="3">
    <source>
        <dbReference type="ARBA" id="ARBA00022553"/>
    </source>
</evidence>
<evidence type="ECO:0000256" key="1">
    <source>
        <dbReference type="ARBA" id="ARBA00000085"/>
    </source>
</evidence>
<evidence type="ECO:0000313" key="12">
    <source>
        <dbReference type="Proteomes" id="UP000054396"/>
    </source>
</evidence>
<keyword evidence="7" id="KW-0067">ATP-binding</keyword>
<dbReference type="InterPro" id="IPR036890">
    <property type="entry name" value="HATPase_C_sf"/>
</dbReference>
<dbReference type="InterPro" id="IPR050351">
    <property type="entry name" value="BphY/WalK/GraS-like"/>
</dbReference>
<dbReference type="PRINTS" id="PR00344">
    <property type="entry name" value="BCTRLSENSOR"/>
</dbReference>
<keyword evidence="4" id="KW-0808">Transferase</keyword>
<evidence type="ECO:0000256" key="8">
    <source>
        <dbReference type="ARBA" id="ARBA00023012"/>
    </source>
</evidence>
<dbReference type="Pfam" id="PF01590">
    <property type="entry name" value="GAF"/>
    <property type="match status" value="1"/>
</dbReference>
<dbReference type="GO" id="GO:0030295">
    <property type="term" value="F:protein kinase activator activity"/>
    <property type="evidence" value="ECO:0007669"/>
    <property type="project" value="TreeGrafter"/>
</dbReference>
<dbReference type="EC" id="2.7.13.3" evidence="2"/>
<feature type="domain" description="Histidine kinase" evidence="10">
    <location>
        <begin position="199"/>
        <end position="412"/>
    </location>
</feature>
<dbReference type="GO" id="GO:0000155">
    <property type="term" value="F:phosphorelay sensor kinase activity"/>
    <property type="evidence" value="ECO:0007669"/>
    <property type="project" value="InterPro"/>
</dbReference>
<accession>A0A0W7WJT0</accession>
<evidence type="ECO:0000256" key="4">
    <source>
        <dbReference type="ARBA" id="ARBA00022679"/>
    </source>
</evidence>
<evidence type="ECO:0000313" key="11">
    <source>
        <dbReference type="EMBL" id="KUF10876.1"/>
    </source>
</evidence>
<sequence>MVAERTDPVVLQDHKAFLARAHDFQADIETFADSELVGTILETVMMATGMRFAAVARVTADRWVACRTVDEVEFGLQAGDEIEIRSTFCQSVRDTAEKVLFNDSTTDEIYAHHPIAVKFGIASYASIPIYRSDGSFFGTLCAIDREPRDIKHPRAVKMLEMFADIIGQSLEAAERLEAQEHNLEHERRMTQVQEEFVAVLGHDLRNPVAAFGAGLRQLEREPQSDRARTLLPLMKSSLYRMNELIDNVMLHARSRLGAGIRIDPVSDAPLARAITQVVDEIQVVTPERQITLELALDRPVRCDPARIAQAVSNLVSNAVRHGSEGHPIVVHGHAAGDHVAITVANHGAPIPDESRAELFTPFRRGADAEGMSLGLGLGLHIAASIAQAHGGDIGVTCRDGITAFEIRLPLAPA</sequence>